<name>A0A1L9SYT2_9EURO</name>
<dbReference type="STRING" id="1036612.A0A1L9SYT2"/>
<evidence type="ECO:0000313" key="1">
    <source>
        <dbReference type="EMBL" id="OJJ52350.1"/>
    </source>
</evidence>
<dbReference type="VEuPathDB" id="FungiDB:ASPSYDRAFT_95668"/>
<dbReference type="GeneID" id="63769220"/>
<dbReference type="PANTHER" id="PTHR46082:SF6">
    <property type="entry name" value="AAA+ ATPASE DOMAIN-CONTAINING PROTEIN-RELATED"/>
    <property type="match status" value="1"/>
</dbReference>
<dbReference type="PANTHER" id="PTHR46082">
    <property type="entry name" value="ATP/GTP-BINDING PROTEIN-RELATED"/>
    <property type="match status" value="1"/>
</dbReference>
<dbReference type="InterPro" id="IPR053137">
    <property type="entry name" value="NLR-like"/>
</dbReference>
<sequence>MNPLLSTSELFLLHIRKCLRPNAIIALFKHHWDDILTEYGRGKAPGDPNTYTTGVIGAHNVVLGHTPHMGKVRLGTSFPNIAITLVVGIWGDVPSGPKHKREVYLDDVVLGKSVDEYDFGRQCPAGFEPKSSSEGASGAPPAALQAVLRRLQINYHCARLED</sequence>
<dbReference type="InterPro" id="IPR035994">
    <property type="entry name" value="Nucleoside_phosphorylase_sf"/>
</dbReference>
<dbReference type="OrthoDB" id="4226305at2759"/>
<organism evidence="1 2">
    <name type="scientific">Aspergillus sydowii CBS 593.65</name>
    <dbReference type="NCBI Taxonomy" id="1036612"/>
    <lineage>
        <taxon>Eukaryota</taxon>
        <taxon>Fungi</taxon>
        <taxon>Dikarya</taxon>
        <taxon>Ascomycota</taxon>
        <taxon>Pezizomycotina</taxon>
        <taxon>Eurotiomycetes</taxon>
        <taxon>Eurotiomycetidae</taxon>
        <taxon>Eurotiales</taxon>
        <taxon>Aspergillaceae</taxon>
        <taxon>Aspergillus</taxon>
        <taxon>Aspergillus subgen. Nidulantes</taxon>
    </lineage>
</organism>
<accession>A0A1L9SYT2</accession>
<dbReference type="Gene3D" id="3.40.50.1580">
    <property type="entry name" value="Nucleoside phosphorylase domain"/>
    <property type="match status" value="1"/>
</dbReference>
<dbReference type="GO" id="GO:0009116">
    <property type="term" value="P:nucleoside metabolic process"/>
    <property type="evidence" value="ECO:0007669"/>
    <property type="project" value="InterPro"/>
</dbReference>
<reference evidence="2" key="1">
    <citation type="journal article" date="2017" name="Genome Biol.">
        <title>Comparative genomics reveals high biological diversity and specific adaptations in the industrially and medically important fungal genus Aspergillus.</title>
        <authorList>
            <person name="de Vries R.P."/>
            <person name="Riley R."/>
            <person name="Wiebenga A."/>
            <person name="Aguilar-Osorio G."/>
            <person name="Amillis S."/>
            <person name="Uchima C.A."/>
            <person name="Anderluh G."/>
            <person name="Asadollahi M."/>
            <person name="Askin M."/>
            <person name="Barry K."/>
            <person name="Battaglia E."/>
            <person name="Bayram O."/>
            <person name="Benocci T."/>
            <person name="Braus-Stromeyer S.A."/>
            <person name="Caldana C."/>
            <person name="Canovas D."/>
            <person name="Cerqueira G.C."/>
            <person name="Chen F."/>
            <person name="Chen W."/>
            <person name="Choi C."/>
            <person name="Clum A."/>
            <person name="Dos Santos R.A."/>
            <person name="Damasio A.R."/>
            <person name="Diallinas G."/>
            <person name="Emri T."/>
            <person name="Fekete E."/>
            <person name="Flipphi M."/>
            <person name="Freyberg S."/>
            <person name="Gallo A."/>
            <person name="Gournas C."/>
            <person name="Habgood R."/>
            <person name="Hainaut M."/>
            <person name="Harispe M.L."/>
            <person name="Henrissat B."/>
            <person name="Hilden K.S."/>
            <person name="Hope R."/>
            <person name="Hossain A."/>
            <person name="Karabika E."/>
            <person name="Karaffa L."/>
            <person name="Karanyi Z."/>
            <person name="Krasevec N."/>
            <person name="Kuo A."/>
            <person name="Kusch H."/>
            <person name="LaButti K."/>
            <person name="Lagendijk E.L."/>
            <person name="Lapidus A."/>
            <person name="Levasseur A."/>
            <person name="Lindquist E."/>
            <person name="Lipzen A."/>
            <person name="Logrieco A.F."/>
            <person name="MacCabe A."/>
            <person name="Maekelae M.R."/>
            <person name="Malavazi I."/>
            <person name="Melin P."/>
            <person name="Meyer V."/>
            <person name="Mielnichuk N."/>
            <person name="Miskei M."/>
            <person name="Molnar A.P."/>
            <person name="Mule G."/>
            <person name="Ngan C.Y."/>
            <person name="Orejas M."/>
            <person name="Orosz E."/>
            <person name="Ouedraogo J.P."/>
            <person name="Overkamp K.M."/>
            <person name="Park H.-S."/>
            <person name="Perrone G."/>
            <person name="Piumi F."/>
            <person name="Punt P.J."/>
            <person name="Ram A.F."/>
            <person name="Ramon A."/>
            <person name="Rauscher S."/>
            <person name="Record E."/>
            <person name="Riano-Pachon D.M."/>
            <person name="Robert V."/>
            <person name="Roehrig J."/>
            <person name="Ruller R."/>
            <person name="Salamov A."/>
            <person name="Salih N.S."/>
            <person name="Samson R.A."/>
            <person name="Sandor E."/>
            <person name="Sanguinetti M."/>
            <person name="Schuetze T."/>
            <person name="Sepcic K."/>
            <person name="Shelest E."/>
            <person name="Sherlock G."/>
            <person name="Sophianopoulou V."/>
            <person name="Squina F.M."/>
            <person name="Sun H."/>
            <person name="Susca A."/>
            <person name="Todd R.B."/>
            <person name="Tsang A."/>
            <person name="Unkles S.E."/>
            <person name="van de Wiele N."/>
            <person name="van Rossen-Uffink D."/>
            <person name="Oliveira J.V."/>
            <person name="Vesth T.C."/>
            <person name="Visser J."/>
            <person name="Yu J.-H."/>
            <person name="Zhou M."/>
            <person name="Andersen M.R."/>
            <person name="Archer D.B."/>
            <person name="Baker S.E."/>
            <person name="Benoit I."/>
            <person name="Brakhage A.A."/>
            <person name="Braus G.H."/>
            <person name="Fischer R."/>
            <person name="Frisvad J.C."/>
            <person name="Goldman G.H."/>
            <person name="Houbraken J."/>
            <person name="Oakley B."/>
            <person name="Pocsi I."/>
            <person name="Scazzocchio C."/>
            <person name="Seiboth B."/>
            <person name="vanKuyk P.A."/>
            <person name="Wortman J."/>
            <person name="Dyer P.S."/>
            <person name="Grigoriev I.V."/>
        </authorList>
    </citation>
    <scope>NUCLEOTIDE SEQUENCE [LARGE SCALE GENOMIC DNA]</scope>
    <source>
        <strain evidence="2">CBS 593.65</strain>
    </source>
</reference>
<proteinExistence type="predicted"/>
<keyword evidence="2" id="KW-1185">Reference proteome</keyword>
<gene>
    <name evidence="1" type="ORF">ASPSYDRAFT_95668</name>
</gene>
<dbReference type="RefSeq" id="XP_040696156.1">
    <property type="nucleotide sequence ID" value="XM_040853147.1"/>
</dbReference>
<dbReference type="GO" id="GO:0003824">
    <property type="term" value="F:catalytic activity"/>
    <property type="evidence" value="ECO:0007669"/>
    <property type="project" value="InterPro"/>
</dbReference>
<dbReference type="AlphaFoldDB" id="A0A1L9SYT2"/>
<evidence type="ECO:0000313" key="2">
    <source>
        <dbReference type="Proteomes" id="UP000184356"/>
    </source>
</evidence>
<dbReference type="EMBL" id="KV878602">
    <property type="protein sequence ID" value="OJJ52350.1"/>
    <property type="molecule type" value="Genomic_DNA"/>
</dbReference>
<protein>
    <submittedName>
        <fullName evidence="1">Uncharacterized protein</fullName>
    </submittedName>
</protein>
<dbReference type="Proteomes" id="UP000184356">
    <property type="component" value="Unassembled WGS sequence"/>
</dbReference>